<dbReference type="PROSITE" id="PS00409">
    <property type="entry name" value="PROKAR_NTER_METHYL"/>
    <property type="match status" value="1"/>
</dbReference>
<keyword evidence="1" id="KW-0812">Transmembrane</keyword>
<dbReference type="NCBIfam" id="TIGR02532">
    <property type="entry name" value="IV_pilin_GFxxxE"/>
    <property type="match status" value="1"/>
</dbReference>
<dbReference type="Pfam" id="PF16074">
    <property type="entry name" value="PilW"/>
    <property type="match status" value="1"/>
</dbReference>
<reference evidence="2 3" key="2">
    <citation type="journal article" date="2021" name="Int. J. Syst. Evol. Microbiol.">
        <title>Isolation and Polyphasic Characterization of Desulfuromonas versatilis sp. Nov., an Electrogenic Bacteria Capable of Versatile Metabolism Isolated from a Graphene Oxide-Reducing Enrichment Culture.</title>
        <authorList>
            <person name="Xie L."/>
            <person name="Yoshida N."/>
            <person name="Ishii S."/>
            <person name="Meng L."/>
        </authorList>
    </citation>
    <scope>NUCLEOTIDE SEQUENCE [LARGE SCALE GENOMIC DNA]</scope>
    <source>
        <strain evidence="2 3">NIT-T3</strain>
    </source>
</reference>
<dbReference type="SUPFAM" id="SSF54523">
    <property type="entry name" value="Pili subunits"/>
    <property type="match status" value="1"/>
</dbReference>
<reference evidence="2 3" key="1">
    <citation type="journal article" date="2016" name="C (Basel)">
        <title>Selective Growth of and Electricity Production by Marine Exoelectrogenic Bacteria in Self-Aggregated Hydrogel of Microbially Reduced Graphene Oxide.</title>
        <authorList>
            <person name="Yoshida N."/>
            <person name="Goto Y."/>
            <person name="Miyata Y."/>
        </authorList>
    </citation>
    <scope>NUCLEOTIDE SEQUENCE [LARGE SCALE GENOMIC DNA]</scope>
    <source>
        <strain evidence="2 3">NIT-T3</strain>
    </source>
</reference>
<dbReference type="Pfam" id="PF07963">
    <property type="entry name" value="N_methyl"/>
    <property type="match status" value="1"/>
</dbReference>
<sequence>MEKVSAASPRGFTLIEILVSLALAGIVVSAMLGVYITSSRQSVVQDQAIVMEQNLRAGMRFLTSELKMAGYNPAAIEAGLSAPNEQPAIMAADATGIYYIKDDNGNGATDDLGDHVVFRFYDGSSLGYQEGTDSADGDGDGFPDFADTLDAVAEQLEGVEFFYQLDDGTQVLNPAAAQRAEIVAVQVTLVARTAWEDPRFVNETTFTGPGGTVFYDPTTATDGFRRRMLSTLVKLRNLAI</sequence>
<dbReference type="InterPro" id="IPR045584">
    <property type="entry name" value="Pilin-like"/>
</dbReference>
<dbReference type="EMBL" id="AP024355">
    <property type="protein sequence ID" value="BCR07008.1"/>
    <property type="molecule type" value="Genomic_DNA"/>
</dbReference>
<feature type="transmembrane region" description="Helical" evidence="1">
    <location>
        <begin position="12"/>
        <end position="36"/>
    </location>
</feature>
<dbReference type="InterPro" id="IPR012902">
    <property type="entry name" value="N_methyl_site"/>
</dbReference>
<keyword evidence="3" id="KW-1185">Reference proteome</keyword>
<dbReference type="Proteomes" id="UP001319827">
    <property type="component" value="Chromosome"/>
</dbReference>
<evidence type="ECO:0000313" key="2">
    <source>
        <dbReference type="EMBL" id="BCR07008.1"/>
    </source>
</evidence>
<organism evidence="2 3">
    <name type="scientific">Desulfuromonas versatilis</name>
    <dbReference type="NCBI Taxonomy" id="2802975"/>
    <lineage>
        <taxon>Bacteria</taxon>
        <taxon>Pseudomonadati</taxon>
        <taxon>Thermodesulfobacteriota</taxon>
        <taxon>Desulfuromonadia</taxon>
        <taxon>Desulfuromonadales</taxon>
        <taxon>Desulfuromonadaceae</taxon>
        <taxon>Desulfuromonas</taxon>
    </lineage>
</organism>
<name>A0ABN6E3T4_9BACT</name>
<dbReference type="RefSeq" id="WP_221250378.1">
    <property type="nucleotide sequence ID" value="NZ_AP024355.1"/>
</dbReference>
<proteinExistence type="predicted"/>
<evidence type="ECO:0000313" key="3">
    <source>
        <dbReference type="Proteomes" id="UP001319827"/>
    </source>
</evidence>
<dbReference type="InterPro" id="IPR032092">
    <property type="entry name" value="PilW"/>
</dbReference>
<evidence type="ECO:0008006" key="4">
    <source>
        <dbReference type="Google" id="ProtNLM"/>
    </source>
</evidence>
<accession>A0ABN6E3T4</accession>
<evidence type="ECO:0000256" key="1">
    <source>
        <dbReference type="SAM" id="Phobius"/>
    </source>
</evidence>
<gene>
    <name evidence="2" type="ORF">DESUT3_40770</name>
</gene>
<keyword evidence="1" id="KW-0472">Membrane</keyword>
<keyword evidence="1" id="KW-1133">Transmembrane helix</keyword>
<protein>
    <recommendedName>
        <fullName evidence="4">Prepilin-type N-terminal cleavage/methylation domain-containing protein</fullName>
    </recommendedName>
</protein>